<gene>
    <name evidence="2" type="ORF">N8I77_011577</name>
</gene>
<feature type="compositionally biased region" description="Basic and acidic residues" evidence="1">
    <location>
        <begin position="255"/>
        <end position="269"/>
    </location>
</feature>
<evidence type="ECO:0000313" key="2">
    <source>
        <dbReference type="EMBL" id="KAK2599855.1"/>
    </source>
</evidence>
<dbReference type="Proteomes" id="UP001265746">
    <property type="component" value="Unassembled WGS sequence"/>
</dbReference>
<feature type="compositionally biased region" description="Acidic residues" evidence="1">
    <location>
        <begin position="244"/>
        <end position="254"/>
    </location>
</feature>
<proteinExistence type="predicted"/>
<feature type="compositionally biased region" description="Low complexity" evidence="1">
    <location>
        <begin position="161"/>
        <end position="178"/>
    </location>
</feature>
<feature type="region of interest" description="Disordered" evidence="1">
    <location>
        <begin position="484"/>
        <end position="554"/>
    </location>
</feature>
<feature type="compositionally biased region" description="Low complexity" evidence="1">
    <location>
        <begin position="490"/>
        <end position="539"/>
    </location>
</feature>
<accession>A0AAD9VYH9</accession>
<organism evidence="2 3">
    <name type="scientific">Phomopsis amygdali</name>
    <name type="common">Fusicoccum amygdali</name>
    <dbReference type="NCBI Taxonomy" id="1214568"/>
    <lineage>
        <taxon>Eukaryota</taxon>
        <taxon>Fungi</taxon>
        <taxon>Dikarya</taxon>
        <taxon>Ascomycota</taxon>
        <taxon>Pezizomycotina</taxon>
        <taxon>Sordariomycetes</taxon>
        <taxon>Sordariomycetidae</taxon>
        <taxon>Diaporthales</taxon>
        <taxon>Diaporthaceae</taxon>
        <taxon>Diaporthe</taxon>
    </lineage>
</organism>
<sequence>MATIISTPKAKRPSLHQITVTGQGSPEPDLGLASEGKGSFAGSIERHAAEDNKDLAVPPKLSAKARKLLKLCGNCERLRKDQRNPQGCCDCIYASGEGEEDSPALSSDFSSPLAGRSVKPVKLWCNVCTERKAQPGEDGRTRKNARHGCKDCLHLREQVRSANGSPAGSSPASKSFGATASTPGRITKRRRQPKSKYKQASQKQVEGVCKALWLRQNQGETNESVSRQRWVMATATIPSHELKDDDLDDSTVEDDPMHPPRCIPKDDPHTDFLGQPRNAEYLAMIHQNIQQWQQQPQPASLAPQPDFYDDQGQGVFFNGHGAPGAPAIPAPAIPLPVSFNNQVQGQGMQINTYGAPTAATIPASGMPLTVSSNDQGQYQSNHFSGAQFPEASSLSANDHGFQAVGPNLNNLTDCIDPRLLADDPSQTMCGTGPTQGFDYPSRPAQDLNRTQSAFDEAMDDLDRSGWHEAQPWDAAPMDCAPSGMPHHTAGPQQPGFQQPGFQQPGFQQPGFQQPGFQQPGFQQPGFQQPGFQQPGFQQPGFPPNAMQSQSPMQAPFPGIADGMGWNGFQAEFQPSPAPQPWWANPMSAAYHGPILFSDNQGAANGNNRLNPAEADMFRQHTNLSHGPAPPAASGAPQPRST</sequence>
<dbReference type="EMBL" id="JAUJFL010000007">
    <property type="protein sequence ID" value="KAK2599855.1"/>
    <property type="molecule type" value="Genomic_DNA"/>
</dbReference>
<comment type="caution">
    <text evidence="2">The sequence shown here is derived from an EMBL/GenBank/DDBJ whole genome shotgun (WGS) entry which is preliminary data.</text>
</comment>
<feature type="region of interest" description="Disordered" evidence="1">
    <location>
        <begin position="161"/>
        <end position="202"/>
    </location>
</feature>
<dbReference type="AlphaFoldDB" id="A0AAD9VYH9"/>
<reference evidence="2" key="1">
    <citation type="submission" date="2023-06" db="EMBL/GenBank/DDBJ databases">
        <authorList>
            <person name="Noh H."/>
        </authorList>
    </citation>
    <scope>NUCLEOTIDE SEQUENCE</scope>
    <source>
        <strain evidence="2">DUCC20226</strain>
    </source>
</reference>
<feature type="compositionally biased region" description="Low complexity" evidence="1">
    <location>
        <begin position="631"/>
        <end position="641"/>
    </location>
</feature>
<feature type="region of interest" description="Disordered" evidence="1">
    <location>
        <begin position="599"/>
        <end position="641"/>
    </location>
</feature>
<name>A0AAD9VYH9_PHOAM</name>
<feature type="region of interest" description="Disordered" evidence="1">
    <location>
        <begin position="241"/>
        <end position="269"/>
    </location>
</feature>
<feature type="compositionally biased region" description="Polar residues" evidence="1">
    <location>
        <begin position="599"/>
        <end position="609"/>
    </location>
</feature>
<evidence type="ECO:0000313" key="3">
    <source>
        <dbReference type="Proteomes" id="UP001265746"/>
    </source>
</evidence>
<evidence type="ECO:0000256" key="1">
    <source>
        <dbReference type="SAM" id="MobiDB-lite"/>
    </source>
</evidence>
<keyword evidence="3" id="KW-1185">Reference proteome</keyword>
<protein>
    <submittedName>
        <fullName evidence="2">Uncharacterized protein</fullName>
    </submittedName>
</protein>
<feature type="region of interest" description="Disordered" evidence="1">
    <location>
        <begin position="1"/>
        <end position="38"/>
    </location>
</feature>
<feature type="compositionally biased region" description="Basic residues" evidence="1">
    <location>
        <begin position="186"/>
        <end position="197"/>
    </location>
</feature>